<dbReference type="Pfam" id="PF04978">
    <property type="entry name" value="MST"/>
    <property type="match status" value="1"/>
</dbReference>
<dbReference type="InterPro" id="IPR007061">
    <property type="entry name" value="MST-like"/>
</dbReference>
<reference evidence="1" key="2">
    <citation type="submission" date="2021-10" db="EMBL/GenBank/DDBJ databases">
        <title>Genome of Winogradskyella sp. E313.</title>
        <authorList>
            <person name="Zhou Y."/>
        </authorList>
    </citation>
    <scope>NUCLEOTIDE SEQUENCE</scope>
    <source>
        <strain evidence="1">E313</strain>
    </source>
</reference>
<dbReference type="InterPro" id="IPR034660">
    <property type="entry name" value="DinB/YfiT-like"/>
</dbReference>
<sequence>MKKRIIYATILFIGFVCNTYAQYAIKPEKGYSQDIGNMISMLDNLKTRVENNVKDLDVKGTDFLLDENANSPGAIIYHLAATEAYYQVYTFEKRQFNKEEEAKWGTALSLGDKARAEFKDKPIQYYMDIYDEVRAKTKELLKTKDDKWFTKENGGLTNHFSWFHVMEHQANHMGQLALITKRIN</sequence>
<dbReference type="RefSeq" id="WP_227477171.1">
    <property type="nucleotide sequence ID" value="NZ_JAFMPT010000010.1"/>
</dbReference>
<evidence type="ECO:0000313" key="2">
    <source>
        <dbReference type="Proteomes" id="UP000778797"/>
    </source>
</evidence>
<dbReference type="EMBL" id="JAFMPT010000010">
    <property type="protein sequence ID" value="MCC1484730.1"/>
    <property type="molecule type" value="Genomic_DNA"/>
</dbReference>
<dbReference type="Proteomes" id="UP000778797">
    <property type="component" value="Unassembled WGS sequence"/>
</dbReference>
<dbReference type="Gene3D" id="1.20.120.450">
    <property type="entry name" value="dinb family like domain"/>
    <property type="match status" value="1"/>
</dbReference>
<keyword evidence="2" id="KW-1185">Reference proteome</keyword>
<proteinExistence type="predicted"/>
<reference evidence="1" key="1">
    <citation type="submission" date="2021-03" db="EMBL/GenBank/DDBJ databases">
        <authorList>
            <person name="Ping X."/>
        </authorList>
    </citation>
    <scope>NUCLEOTIDE SEQUENCE</scope>
    <source>
        <strain evidence="1">E313</strain>
    </source>
</reference>
<name>A0ABS8EQA8_9FLAO</name>
<dbReference type="SUPFAM" id="SSF109854">
    <property type="entry name" value="DinB/YfiT-like putative metalloenzymes"/>
    <property type="match status" value="1"/>
</dbReference>
<comment type="caution">
    <text evidence="1">The sequence shown here is derived from an EMBL/GenBank/DDBJ whole genome shotgun (WGS) entry which is preliminary data.</text>
</comment>
<protein>
    <submittedName>
        <fullName evidence="1">DUF664 domain-containing protein</fullName>
    </submittedName>
</protein>
<organism evidence="1 2">
    <name type="scientific">Winogradskyella immobilis</name>
    <dbReference type="NCBI Taxonomy" id="2816852"/>
    <lineage>
        <taxon>Bacteria</taxon>
        <taxon>Pseudomonadati</taxon>
        <taxon>Bacteroidota</taxon>
        <taxon>Flavobacteriia</taxon>
        <taxon>Flavobacteriales</taxon>
        <taxon>Flavobacteriaceae</taxon>
        <taxon>Winogradskyella</taxon>
    </lineage>
</organism>
<evidence type="ECO:0000313" key="1">
    <source>
        <dbReference type="EMBL" id="MCC1484730.1"/>
    </source>
</evidence>
<gene>
    <name evidence="1" type="ORF">J1C55_09025</name>
</gene>
<accession>A0ABS8EQA8</accession>